<sequence>MDKKLARALSISLGNYANESTKKEKTIFGAKPVPAELKKTEKN</sequence>
<dbReference type="RefSeq" id="WP_016820731.1">
    <property type="nucleotide sequence ID" value="NZ_CP009909.1"/>
</dbReference>
<dbReference type="AlphaFoldDB" id="A0A378XZM7"/>
<gene>
    <name evidence="1" type="ORF">NCTC10343_02779</name>
</gene>
<dbReference type="GeneID" id="93350988"/>
<organism evidence="1 2">
    <name type="scientific">Paenibacillus polymyxa</name>
    <name type="common">Bacillus polymyxa</name>
    <dbReference type="NCBI Taxonomy" id="1406"/>
    <lineage>
        <taxon>Bacteria</taxon>
        <taxon>Bacillati</taxon>
        <taxon>Bacillota</taxon>
        <taxon>Bacilli</taxon>
        <taxon>Bacillales</taxon>
        <taxon>Paenibacillaceae</taxon>
        <taxon>Paenibacillus</taxon>
    </lineage>
</organism>
<evidence type="ECO:0000313" key="1">
    <source>
        <dbReference type="EMBL" id="SUA69913.1"/>
    </source>
</evidence>
<proteinExistence type="predicted"/>
<reference evidence="1 2" key="1">
    <citation type="submission" date="2018-06" db="EMBL/GenBank/DDBJ databases">
        <authorList>
            <consortium name="Pathogen Informatics"/>
            <person name="Doyle S."/>
        </authorList>
    </citation>
    <scope>NUCLEOTIDE SEQUENCE [LARGE SCALE GENOMIC DNA]</scope>
    <source>
        <strain evidence="1 2">NCTC10343</strain>
    </source>
</reference>
<evidence type="ECO:0000313" key="2">
    <source>
        <dbReference type="Proteomes" id="UP000254400"/>
    </source>
</evidence>
<dbReference type="EMBL" id="UGSC01000001">
    <property type="protein sequence ID" value="SUA69913.1"/>
    <property type="molecule type" value="Genomic_DNA"/>
</dbReference>
<accession>A0A378XZM7</accession>
<name>A0A378XZM7_PAEPO</name>
<protein>
    <submittedName>
        <fullName evidence="1">Uncharacterized protein</fullName>
    </submittedName>
</protein>
<dbReference type="Proteomes" id="UP000254400">
    <property type="component" value="Unassembled WGS sequence"/>
</dbReference>